<dbReference type="InterPro" id="IPR007419">
    <property type="entry name" value="BFD-like_2Fe2S-bd_dom"/>
</dbReference>
<name>A0A1M5SJ60_9CLOT</name>
<accession>A0A1M5SJ60</accession>
<feature type="domain" description="BFD-like [2Fe-2S]-binding" evidence="1">
    <location>
        <begin position="96"/>
        <end position="154"/>
    </location>
</feature>
<dbReference type="OrthoDB" id="95698at2"/>
<dbReference type="STRING" id="1121306.SAMN02745196_00192"/>
<gene>
    <name evidence="3" type="ORF">SAMN02745196_00192</name>
</gene>
<dbReference type="Pfam" id="PF18423">
    <property type="entry name" value="zf_CopZ"/>
    <property type="match status" value="1"/>
</dbReference>
<dbReference type="AlphaFoldDB" id="A0A1M5SJ60"/>
<keyword evidence="4" id="KW-1185">Reference proteome</keyword>
<evidence type="ECO:0000259" key="1">
    <source>
        <dbReference type="Pfam" id="PF04324"/>
    </source>
</evidence>
<evidence type="ECO:0000313" key="4">
    <source>
        <dbReference type="Proteomes" id="UP000184526"/>
    </source>
</evidence>
<dbReference type="InterPro" id="IPR040890">
    <property type="entry name" value="Znf_CopZ"/>
</dbReference>
<reference evidence="3 4" key="1">
    <citation type="submission" date="2016-11" db="EMBL/GenBank/DDBJ databases">
        <authorList>
            <person name="Jaros S."/>
            <person name="Januszkiewicz K."/>
            <person name="Wedrychowicz H."/>
        </authorList>
    </citation>
    <scope>NUCLEOTIDE SEQUENCE [LARGE SCALE GENOMIC DNA]</scope>
    <source>
        <strain evidence="3 4">DSM 3089</strain>
    </source>
</reference>
<organism evidence="3 4">
    <name type="scientific">Clostridium collagenovorans DSM 3089</name>
    <dbReference type="NCBI Taxonomy" id="1121306"/>
    <lineage>
        <taxon>Bacteria</taxon>
        <taxon>Bacillati</taxon>
        <taxon>Bacillota</taxon>
        <taxon>Clostridia</taxon>
        <taxon>Eubacteriales</taxon>
        <taxon>Clostridiaceae</taxon>
        <taxon>Clostridium</taxon>
    </lineage>
</organism>
<protein>
    <submittedName>
        <fullName evidence="3">BFD-like [2Fe-2S] binding domain-containing protein</fullName>
    </submittedName>
</protein>
<sequence length="162" mass="18581">MRENGNICCNDKKERVKRVEKNQICAICGKKGQGVLEATVKNLIKDEFKYKIKEKVYYLCMDKNCEVAYYDVYGEYIKANELKVPLWFKDGANPKYICYCNYVTEEDIVDAVVNKGAKDIKEVAEITGAMKNGNCKMNNPLGKCCGPLIKEIIKRELELKKK</sequence>
<dbReference type="Gene3D" id="1.10.10.1100">
    <property type="entry name" value="BFD-like [2Fe-2S]-binding domain"/>
    <property type="match status" value="1"/>
</dbReference>
<proteinExistence type="predicted"/>
<evidence type="ECO:0000313" key="3">
    <source>
        <dbReference type="EMBL" id="SHH38566.1"/>
    </source>
</evidence>
<evidence type="ECO:0000259" key="2">
    <source>
        <dbReference type="Pfam" id="PF18423"/>
    </source>
</evidence>
<dbReference type="RefSeq" id="WP_072829151.1">
    <property type="nucleotide sequence ID" value="NZ_FQXP01000003.1"/>
</dbReference>
<feature type="domain" description="CopZ zinc binding" evidence="2">
    <location>
        <begin position="23"/>
        <end position="82"/>
    </location>
</feature>
<dbReference type="EMBL" id="FQXP01000003">
    <property type="protein sequence ID" value="SHH38566.1"/>
    <property type="molecule type" value="Genomic_DNA"/>
</dbReference>
<dbReference type="InterPro" id="IPR041854">
    <property type="entry name" value="BFD-like_2Fe2S-bd_dom_sf"/>
</dbReference>
<dbReference type="CDD" id="cd10141">
    <property type="entry name" value="CopZ-like_Fer2_BFD-like"/>
    <property type="match status" value="1"/>
</dbReference>
<dbReference type="Proteomes" id="UP000184526">
    <property type="component" value="Unassembled WGS sequence"/>
</dbReference>
<dbReference type="Gene3D" id="2.20.25.270">
    <property type="match status" value="1"/>
</dbReference>
<dbReference type="Pfam" id="PF04324">
    <property type="entry name" value="Fer2_BFD"/>
    <property type="match status" value="1"/>
</dbReference>